<dbReference type="InterPro" id="IPR011701">
    <property type="entry name" value="MFS"/>
</dbReference>
<sequence length="405" mass="45068">MRKSPYLLTVFSLYINYIFQGMAAIILSLNMSSLMTQMQTDKTGLSFVISAIGLGRILILYPAGRLSDRYGRKQIVYLGMLCYLVFFSGLLISHNIWTAAFFTLFSGFANALLDTGTYPALTEAYPEANSAISVLNKAFISVGQFFLPIMVRFITNQQFYFGYAFLFCFIGVALNGLLLFKRPFADKQTTLGKSKEVTTYTQKPNFAIEGWMLLLFGFTSVSTFNITVIWLPEYALTFTTMSEGNTLMLVSLYSIGSFISVFLTAFLVKKWIKDSTMMMVCALISSALLILMLLAPTSFTCMLTAVGIGLFAAGGIWQLGLAQLLAFFPQNKGRMTSYYTLLTSFSVMLIPMITGYLSEINMGLVFLFNAALTLLGAGLAVYIAYRHRKLTTAIKLTSFSLEKNR</sequence>
<evidence type="ECO:0000313" key="9">
    <source>
        <dbReference type="EMBL" id="SES04915.1"/>
    </source>
</evidence>
<dbReference type="Gene3D" id="1.20.1250.20">
    <property type="entry name" value="MFS general substrate transporter like domains"/>
    <property type="match status" value="2"/>
</dbReference>
<dbReference type="SUPFAM" id="SSF103473">
    <property type="entry name" value="MFS general substrate transporter"/>
    <property type="match status" value="1"/>
</dbReference>
<dbReference type="EMBL" id="FOHA01000022">
    <property type="protein sequence ID" value="SES04915.1"/>
    <property type="molecule type" value="Genomic_DNA"/>
</dbReference>
<feature type="domain" description="Major facilitator superfamily (MFS) profile" evidence="8">
    <location>
        <begin position="9"/>
        <end position="388"/>
    </location>
</feature>
<keyword evidence="5 7" id="KW-1133">Transmembrane helix</keyword>
<accession>A0A1H9U5Z8</accession>
<keyword evidence="3" id="KW-0813">Transport</keyword>
<dbReference type="PROSITE" id="PS00216">
    <property type="entry name" value="SUGAR_TRANSPORT_1"/>
    <property type="match status" value="1"/>
</dbReference>
<dbReference type="InterPro" id="IPR005829">
    <property type="entry name" value="Sugar_transporter_CS"/>
</dbReference>
<feature type="transmembrane region" description="Helical" evidence="7">
    <location>
        <begin position="43"/>
        <end position="63"/>
    </location>
</feature>
<evidence type="ECO:0000256" key="3">
    <source>
        <dbReference type="ARBA" id="ARBA00022448"/>
    </source>
</evidence>
<protein>
    <submittedName>
        <fullName evidence="9">Predicted arabinose efflux permease, MFS family</fullName>
    </submittedName>
</protein>
<feature type="transmembrane region" description="Helical" evidence="7">
    <location>
        <begin position="160"/>
        <end position="180"/>
    </location>
</feature>
<proteinExistence type="inferred from homology"/>
<dbReference type="Pfam" id="PF07690">
    <property type="entry name" value="MFS_1"/>
    <property type="match status" value="1"/>
</dbReference>
<keyword evidence="4 7" id="KW-0812">Transmembrane</keyword>
<comment type="subcellular location">
    <subcellularLocation>
        <location evidence="1">Cell membrane</location>
        <topology evidence="1">Multi-pass membrane protein</topology>
    </subcellularLocation>
</comment>
<dbReference type="OrthoDB" id="7066727at2"/>
<reference evidence="9 10" key="1">
    <citation type="submission" date="2016-10" db="EMBL/GenBank/DDBJ databases">
        <authorList>
            <person name="de Groot N.N."/>
        </authorList>
    </citation>
    <scope>NUCLEOTIDE SEQUENCE [LARGE SCALE GENOMIC DNA]</scope>
    <source>
        <strain evidence="9 10">DSM 13760</strain>
    </source>
</reference>
<evidence type="ECO:0000256" key="4">
    <source>
        <dbReference type="ARBA" id="ARBA00022692"/>
    </source>
</evidence>
<feature type="transmembrane region" description="Helical" evidence="7">
    <location>
        <begin position="305"/>
        <end position="326"/>
    </location>
</feature>
<dbReference type="PROSITE" id="PS50850">
    <property type="entry name" value="MFS"/>
    <property type="match status" value="1"/>
</dbReference>
<dbReference type="InterPro" id="IPR051788">
    <property type="entry name" value="MFS_Transporter"/>
</dbReference>
<evidence type="ECO:0000256" key="2">
    <source>
        <dbReference type="ARBA" id="ARBA00008335"/>
    </source>
</evidence>
<dbReference type="PANTHER" id="PTHR23514:SF3">
    <property type="entry name" value="BYPASS OF STOP CODON PROTEIN 6"/>
    <property type="match status" value="1"/>
</dbReference>
<name>A0A1H9U5Z8_9LACT</name>
<dbReference type="PANTHER" id="PTHR23514">
    <property type="entry name" value="BYPASS OF STOP CODON PROTEIN 6"/>
    <property type="match status" value="1"/>
</dbReference>
<feature type="transmembrane region" description="Helical" evidence="7">
    <location>
        <begin position="211"/>
        <end position="230"/>
    </location>
</feature>
<dbReference type="GO" id="GO:0022857">
    <property type="term" value="F:transmembrane transporter activity"/>
    <property type="evidence" value="ECO:0007669"/>
    <property type="project" value="InterPro"/>
</dbReference>
<dbReference type="AlphaFoldDB" id="A0A1H9U5Z8"/>
<feature type="transmembrane region" description="Helical" evidence="7">
    <location>
        <begin position="75"/>
        <end position="93"/>
    </location>
</feature>
<evidence type="ECO:0000256" key="1">
    <source>
        <dbReference type="ARBA" id="ARBA00004651"/>
    </source>
</evidence>
<organism evidence="9 10">
    <name type="scientific">Isobaculum melis</name>
    <dbReference type="NCBI Taxonomy" id="142588"/>
    <lineage>
        <taxon>Bacteria</taxon>
        <taxon>Bacillati</taxon>
        <taxon>Bacillota</taxon>
        <taxon>Bacilli</taxon>
        <taxon>Lactobacillales</taxon>
        <taxon>Carnobacteriaceae</taxon>
        <taxon>Isobaculum</taxon>
    </lineage>
</organism>
<evidence type="ECO:0000256" key="5">
    <source>
        <dbReference type="ARBA" id="ARBA00022989"/>
    </source>
</evidence>
<feature type="transmembrane region" description="Helical" evidence="7">
    <location>
        <begin position="338"/>
        <end position="358"/>
    </location>
</feature>
<evidence type="ECO:0000256" key="7">
    <source>
        <dbReference type="SAM" id="Phobius"/>
    </source>
</evidence>
<dbReference type="Proteomes" id="UP000198948">
    <property type="component" value="Unassembled WGS sequence"/>
</dbReference>
<dbReference type="RefSeq" id="WP_092653818.1">
    <property type="nucleotide sequence ID" value="NZ_FOHA01000022.1"/>
</dbReference>
<dbReference type="STRING" id="142588.SAMN04488559_12218"/>
<feature type="transmembrane region" description="Helical" evidence="7">
    <location>
        <begin position="364"/>
        <end position="385"/>
    </location>
</feature>
<evidence type="ECO:0000259" key="8">
    <source>
        <dbReference type="PROSITE" id="PS50850"/>
    </source>
</evidence>
<gene>
    <name evidence="9" type="ORF">SAMN04488559_12218</name>
</gene>
<dbReference type="InterPro" id="IPR020846">
    <property type="entry name" value="MFS_dom"/>
</dbReference>
<comment type="similarity">
    <text evidence="2">Belongs to the major facilitator superfamily.</text>
</comment>
<dbReference type="InterPro" id="IPR036259">
    <property type="entry name" value="MFS_trans_sf"/>
</dbReference>
<dbReference type="GO" id="GO:0005886">
    <property type="term" value="C:plasma membrane"/>
    <property type="evidence" value="ECO:0007669"/>
    <property type="project" value="UniProtKB-SubCell"/>
</dbReference>
<feature type="transmembrane region" description="Helical" evidence="7">
    <location>
        <begin position="250"/>
        <end position="268"/>
    </location>
</feature>
<keyword evidence="6 7" id="KW-0472">Membrane</keyword>
<keyword evidence="10" id="KW-1185">Reference proteome</keyword>
<feature type="transmembrane region" description="Helical" evidence="7">
    <location>
        <begin position="7"/>
        <end position="31"/>
    </location>
</feature>
<feature type="transmembrane region" description="Helical" evidence="7">
    <location>
        <begin position="280"/>
        <end position="299"/>
    </location>
</feature>
<evidence type="ECO:0000313" key="10">
    <source>
        <dbReference type="Proteomes" id="UP000198948"/>
    </source>
</evidence>
<evidence type="ECO:0000256" key="6">
    <source>
        <dbReference type="ARBA" id="ARBA00023136"/>
    </source>
</evidence>